<dbReference type="AlphaFoldDB" id="A0A8J2P605"/>
<dbReference type="OrthoDB" id="5573735at2759"/>
<protein>
    <submittedName>
        <fullName evidence="3">Uncharacterized protein</fullName>
    </submittedName>
</protein>
<reference evidence="3" key="1">
    <citation type="submission" date="2021-06" db="EMBL/GenBank/DDBJ databases">
        <authorList>
            <person name="Hodson N. C."/>
            <person name="Mongue J. A."/>
            <person name="Jaron S. K."/>
        </authorList>
    </citation>
    <scope>NUCLEOTIDE SEQUENCE</scope>
</reference>
<feature type="transmembrane region" description="Helical" evidence="2">
    <location>
        <begin position="20"/>
        <end position="41"/>
    </location>
</feature>
<dbReference type="Proteomes" id="UP000708208">
    <property type="component" value="Unassembled WGS sequence"/>
</dbReference>
<evidence type="ECO:0000256" key="1">
    <source>
        <dbReference type="SAM" id="MobiDB-lite"/>
    </source>
</evidence>
<accession>A0A8J2P605</accession>
<keyword evidence="2" id="KW-0472">Membrane</keyword>
<gene>
    <name evidence="3" type="ORF">AFUS01_LOCUS20914</name>
</gene>
<evidence type="ECO:0000313" key="4">
    <source>
        <dbReference type="Proteomes" id="UP000708208"/>
    </source>
</evidence>
<proteinExistence type="predicted"/>
<dbReference type="EMBL" id="CAJVCH010230480">
    <property type="protein sequence ID" value="CAG7732394.1"/>
    <property type="molecule type" value="Genomic_DNA"/>
</dbReference>
<organism evidence="3 4">
    <name type="scientific">Allacma fusca</name>
    <dbReference type="NCBI Taxonomy" id="39272"/>
    <lineage>
        <taxon>Eukaryota</taxon>
        <taxon>Metazoa</taxon>
        <taxon>Ecdysozoa</taxon>
        <taxon>Arthropoda</taxon>
        <taxon>Hexapoda</taxon>
        <taxon>Collembola</taxon>
        <taxon>Symphypleona</taxon>
        <taxon>Sminthuridae</taxon>
        <taxon>Allacma</taxon>
    </lineage>
</organism>
<evidence type="ECO:0000256" key="2">
    <source>
        <dbReference type="SAM" id="Phobius"/>
    </source>
</evidence>
<keyword evidence="2" id="KW-0812">Transmembrane</keyword>
<comment type="caution">
    <text evidence="3">The sequence shown here is derived from an EMBL/GenBank/DDBJ whole genome shotgun (WGS) entry which is preliminary data.</text>
</comment>
<sequence length="97" mass="10315">MANVTRLIINPPDQSGVPGWILLAAAFGGLVFLILIIFGLAKCGFFKRGVKEWLNAMIAEAEAEAETKAETETELSVDEASSQVTLEADAGKSDCLT</sequence>
<feature type="region of interest" description="Disordered" evidence="1">
    <location>
        <begin position="68"/>
        <end position="97"/>
    </location>
</feature>
<name>A0A8J2P605_9HEXA</name>
<evidence type="ECO:0000313" key="3">
    <source>
        <dbReference type="EMBL" id="CAG7732394.1"/>
    </source>
</evidence>
<keyword evidence="4" id="KW-1185">Reference proteome</keyword>
<keyword evidence="2" id="KW-1133">Transmembrane helix</keyword>